<reference evidence="1" key="1">
    <citation type="submission" date="2021-01" db="EMBL/GenBank/DDBJ databases">
        <title>Genome public.</title>
        <authorList>
            <person name="Liu C."/>
            <person name="Sun Q."/>
        </authorList>
    </citation>
    <scope>NUCLEOTIDE SEQUENCE</scope>
    <source>
        <strain evidence="1">YIM B02565</strain>
    </source>
</reference>
<dbReference type="RefSeq" id="WP_202765814.1">
    <property type="nucleotide sequence ID" value="NZ_JAESWA010000005.1"/>
</dbReference>
<evidence type="ECO:0000313" key="2">
    <source>
        <dbReference type="Proteomes" id="UP000623681"/>
    </source>
</evidence>
<accession>A0A937K287</accession>
<dbReference type="AlphaFoldDB" id="A0A937K287"/>
<organism evidence="1 2">
    <name type="scientific">Clostridium paridis</name>
    <dbReference type="NCBI Taxonomy" id="2803863"/>
    <lineage>
        <taxon>Bacteria</taxon>
        <taxon>Bacillati</taxon>
        <taxon>Bacillota</taxon>
        <taxon>Clostridia</taxon>
        <taxon>Eubacteriales</taxon>
        <taxon>Clostridiaceae</taxon>
        <taxon>Clostridium</taxon>
    </lineage>
</organism>
<dbReference type="PANTHER" id="PTHR11102:SF160">
    <property type="entry name" value="ERAD-ASSOCIATED E3 UBIQUITIN-PROTEIN LIGASE COMPONENT HRD3"/>
    <property type="match status" value="1"/>
</dbReference>
<dbReference type="InterPro" id="IPR011990">
    <property type="entry name" value="TPR-like_helical_dom_sf"/>
</dbReference>
<dbReference type="InterPro" id="IPR050767">
    <property type="entry name" value="Sel1_AlgK"/>
</dbReference>
<dbReference type="EMBL" id="JAESWA010000005">
    <property type="protein sequence ID" value="MBL4930432.1"/>
    <property type="molecule type" value="Genomic_DNA"/>
</dbReference>
<gene>
    <name evidence="1" type="ORF">JK634_01220</name>
</gene>
<dbReference type="InterPro" id="IPR006597">
    <property type="entry name" value="Sel1-like"/>
</dbReference>
<name>A0A937K287_9CLOT</name>
<keyword evidence="2" id="KW-1185">Reference proteome</keyword>
<evidence type="ECO:0000313" key="1">
    <source>
        <dbReference type="EMBL" id="MBL4930432.1"/>
    </source>
</evidence>
<dbReference type="PANTHER" id="PTHR11102">
    <property type="entry name" value="SEL-1-LIKE PROTEIN"/>
    <property type="match status" value="1"/>
</dbReference>
<proteinExistence type="predicted"/>
<dbReference type="SMART" id="SM00671">
    <property type="entry name" value="SEL1"/>
    <property type="match status" value="4"/>
</dbReference>
<protein>
    <submittedName>
        <fullName evidence="1">Sel1 repeat family protein</fullName>
    </submittedName>
</protein>
<comment type="caution">
    <text evidence="1">The sequence shown here is derived from an EMBL/GenBank/DDBJ whole genome shotgun (WGS) entry which is preliminary data.</text>
</comment>
<dbReference type="Pfam" id="PF08238">
    <property type="entry name" value="Sel1"/>
    <property type="match status" value="4"/>
</dbReference>
<dbReference type="Proteomes" id="UP000623681">
    <property type="component" value="Unassembled WGS sequence"/>
</dbReference>
<dbReference type="Gene3D" id="1.25.40.10">
    <property type="entry name" value="Tetratricopeptide repeat domain"/>
    <property type="match status" value="1"/>
</dbReference>
<dbReference type="SUPFAM" id="SSF81901">
    <property type="entry name" value="HCP-like"/>
    <property type="match status" value="1"/>
</dbReference>
<sequence>MADVIEFKRRIDLENDEEAIEKEDAETQYFIAKMYLNGDGIEVNVEKGIKWLEKSAENGDMDAQSELGMYYYNGNMVERDFDKAVRLFKMSTENGNPIACICLGTAYMHGKGVESKDYNKAYECFKKVHDMGETIGTYYLGDCYFKGIGVEKDLLMALDFYGKALGDGYKYDMKNIELCLKESIDLYQSVEEQVKNGDGIQFGKLVELRKKISSFSDFIELFK</sequence>